<dbReference type="Gene3D" id="3.40.1500.10">
    <property type="entry name" value="Coproporphyrinogen III oxidase, aerobic"/>
    <property type="match status" value="1"/>
</dbReference>
<feature type="domain" description="RRM" evidence="3">
    <location>
        <begin position="89"/>
        <end position="167"/>
    </location>
</feature>
<feature type="domain" description="RRM" evidence="3">
    <location>
        <begin position="190"/>
        <end position="271"/>
    </location>
</feature>
<comment type="caution">
    <text evidence="4">The sequence shown here is derived from an EMBL/GenBank/DDBJ whole genome shotgun (WGS) entry which is preliminary data.</text>
</comment>
<name>A0ABP0IGT0_9DINO</name>
<organism evidence="4 5">
    <name type="scientific">Durusdinium trenchii</name>
    <dbReference type="NCBI Taxonomy" id="1381693"/>
    <lineage>
        <taxon>Eukaryota</taxon>
        <taxon>Sar</taxon>
        <taxon>Alveolata</taxon>
        <taxon>Dinophyceae</taxon>
        <taxon>Suessiales</taxon>
        <taxon>Symbiodiniaceae</taxon>
        <taxon>Durusdinium</taxon>
    </lineage>
</organism>
<gene>
    <name evidence="4" type="ORF">CCMP2556_LOCUS6518</name>
</gene>
<keyword evidence="5" id="KW-1185">Reference proteome</keyword>
<proteinExistence type="predicted"/>
<protein>
    <recommendedName>
        <fullName evidence="3">RRM domain-containing protein</fullName>
    </recommendedName>
</protein>
<evidence type="ECO:0000256" key="1">
    <source>
        <dbReference type="PROSITE-ProRule" id="PRU00176"/>
    </source>
</evidence>
<feature type="compositionally biased region" description="Basic and acidic residues" evidence="2">
    <location>
        <begin position="52"/>
        <end position="81"/>
    </location>
</feature>
<sequence>MADDLDFDAVEQLLDNAERAANADYDDDRRKDKKRRSRTRSRSARRGRSRSRSREARRLEKERELEEKRRQEEEEERRRQIEDATRGDRTVMIVCLHHKADERDVYEFFSKNAGKVRDVQIIRDARTGRSKGLAYVEFYLQEATLKALALSGQPVKGQAVRVQPSQSEKNRAAQAAKASIHYTAPRETPLRLYVGGLTDSLANISEEELKKLFSPFGEIEFIDLHRDPYTNKCKGFAFVQFKNASEAREAMTAMNGFQLAGKELKVGIATSDMQLGEGGQPANLAIGENLHEDASTMGPNAQPGMLKDANDRLALMQKLQRDPLQGGTTADHGFFAMEGSATFSCDPWGIFAGGGGLKGHGSGGLTRVLQGGEVIEKGACSLTIIRGGVLSAERAKTISARQEGLLVQAGDAYAAAALSMVLHTVSPWIPTFRSDVRIFCVTAANGQESAWLGGGADLTPYYLTEEDVRYFHGVYKNLCNTALEGIPNFCYTSMKQACDEYFYLPARQEHRGTGGIFFDDLPVDEESLGFVEGVVESWMPSWLPIVTKRRGEAYTEKQKHWQLLRRGRYLEFNLLYDRGVKFGLANANPRVEGVMVSAPPKIAFEYNHKVEEGSAEEALMKVLHGMFNPSQVNLAADPEFFNDIHADVEQECRKYGSVIKVFADQGSSKGDVWVKFVDATSAANCQRALDRRWFAGQQIIAEFSTEAAWAGVVR</sequence>
<evidence type="ECO:0000259" key="3">
    <source>
        <dbReference type="PROSITE" id="PS50102"/>
    </source>
</evidence>
<evidence type="ECO:0000313" key="5">
    <source>
        <dbReference type="Proteomes" id="UP001642484"/>
    </source>
</evidence>
<dbReference type="Pfam" id="PF01218">
    <property type="entry name" value="Coprogen_oxidas"/>
    <property type="match status" value="1"/>
</dbReference>
<dbReference type="InterPro" id="IPR035979">
    <property type="entry name" value="RBD_domain_sf"/>
</dbReference>
<dbReference type="Gene3D" id="3.30.70.330">
    <property type="match status" value="3"/>
</dbReference>
<dbReference type="InterPro" id="IPR012677">
    <property type="entry name" value="Nucleotide-bd_a/b_plait_sf"/>
</dbReference>
<dbReference type="SUPFAM" id="SSF102886">
    <property type="entry name" value="Coproporphyrinogen III oxidase"/>
    <property type="match status" value="1"/>
</dbReference>
<keyword evidence="1" id="KW-0694">RNA-binding</keyword>
<dbReference type="InterPro" id="IPR000504">
    <property type="entry name" value="RRM_dom"/>
</dbReference>
<dbReference type="CDD" id="cd12283">
    <property type="entry name" value="RRM1_RBM39_like"/>
    <property type="match status" value="1"/>
</dbReference>
<dbReference type="PANTHER" id="PTHR48036">
    <property type="entry name" value="SPLICING FACTOR (PAD-1), PUTATIVE (AFU_ORTHOLOGUE AFUA_1G15810)-RELATED"/>
    <property type="match status" value="1"/>
</dbReference>
<dbReference type="Proteomes" id="UP001642484">
    <property type="component" value="Unassembled WGS sequence"/>
</dbReference>
<dbReference type="InterPro" id="IPR006509">
    <property type="entry name" value="RBM39_SF"/>
</dbReference>
<reference evidence="4 5" key="1">
    <citation type="submission" date="2024-02" db="EMBL/GenBank/DDBJ databases">
        <authorList>
            <person name="Chen Y."/>
            <person name="Shah S."/>
            <person name="Dougan E. K."/>
            <person name="Thang M."/>
            <person name="Chan C."/>
        </authorList>
    </citation>
    <scope>NUCLEOTIDE SEQUENCE [LARGE SCALE GENOMIC DNA]</scope>
</reference>
<dbReference type="InterPro" id="IPR036406">
    <property type="entry name" value="Coprogen_oxidase_aer_sf"/>
</dbReference>
<feature type="region of interest" description="Disordered" evidence="2">
    <location>
        <begin position="16"/>
        <end position="81"/>
    </location>
</feature>
<dbReference type="NCBIfam" id="TIGR01622">
    <property type="entry name" value="SF-CC1"/>
    <property type="match status" value="1"/>
</dbReference>
<dbReference type="PROSITE" id="PS50102">
    <property type="entry name" value="RRM"/>
    <property type="match status" value="2"/>
</dbReference>
<dbReference type="SMART" id="SM00360">
    <property type="entry name" value="RRM"/>
    <property type="match status" value="3"/>
</dbReference>
<dbReference type="CDD" id="cd12285">
    <property type="entry name" value="RRM3_RBM39_like"/>
    <property type="match status" value="1"/>
</dbReference>
<feature type="compositionally biased region" description="Basic residues" evidence="2">
    <location>
        <begin position="31"/>
        <end position="51"/>
    </location>
</feature>
<dbReference type="PRINTS" id="PR00073">
    <property type="entry name" value="COPRGNOXDASE"/>
</dbReference>
<dbReference type="SUPFAM" id="SSF54928">
    <property type="entry name" value="RNA-binding domain, RBD"/>
    <property type="match status" value="2"/>
</dbReference>
<dbReference type="EMBL" id="CAXAMN010002836">
    <property type="protein sequence ID" value="CAK9001543.1"/>
    <property type="molecule type" value="Genomic_DNA"/>
</dbReference>
<accession>A0ABP0IGT0</accession>
<dbReference type="InterPro" id="IPR001260">
    <property type="entry name" value="Coprogen_oxidase_aer"/>
</dbReference>
<evidence type="ECO:0000256" key="2">
    <source>
        <dbReference type="SAM" id="MobiDB-lite"/>
    </source>
</evidence>
<dbReference type="Pfam" id="PF00076">
    <property type="entry name" value="RRM_1"/>
    <property type="match status" value="2"/>
</dbReference>
<evidence type="ECO:0000313" key="4">
    <source>
        <dbReference type="EMBL" id="CAK9001543.1"/>
    </source>
</evidence>